<protein>
    <submittedName>
        <fullName evidence="2">Uncharacterized protein</fullName>
    </submittedName>
</protein>
<sequence>MYRDQIFQDMSGKAKFILALALVAVIYFLVSGDEDPIEVDVDGDE</sequence>
<keyword evidence="1" id="KW-0472">Membrane</keyword>
<accession>A0A830EP41</accession>
<proteinExistence type="predicted"/>
<evidence type="ECO:0000313" key="3">
    <source>
        <dbReference type="Proteomes" id="UP000653099"/>
    </source>
</evidence>
<dbReference type="EMBL" id="BMOC01000005">
    <property type="protein sequence ID" value="GGJ03514.1"/>
    <property type="molecule type" value="Genomic_DNA"/>
</dbReference>
<reference evidence="2" key="2">
    <citation type="submission" date="2020-09" db="EMBL/GenBank/DDBJ databases">
        <authorList>
            <person name="Sun Q."/>
            <person name="Ohkuma M."/>
        </authorList>
    </citation>
    <scope>NUCLEOTIDE SEQUENCE</scope>
    <source>
        <strain evidence="2">JCM 14359</strain>
    </source>
</reference>
<keyword evidence="1" id="KW-1133">Transmembrane helix</keyword>
<feature type="transmembrane region" description="Helical" evidence="1">
    <location>
        <begin position="12"/>
        <end position="30"/>
    </location>
</feature>
<organism evidence="2 3">
    <name type="scientific">Halobellus salinus</name>
    <dbReference type="NCBI Taxonomy" id="931585"/>
    <lineage>
        <taxon>Archaea</taxon>
        <taxon>Methanobacteriati</taxon>
        <taxon>Methanobacteriota</taxon>
        <taxon>Stenosarchaea group</taxon>
        <taxon>Halobacteria</taxon>
        <taxon>Halobacteriales</taxon>
        <taxon>Haloferacaceae</taxon>
        <taxon>Halobellus</taxon>
    </lineage>
</organism>
<reference evidence="2" key="1">
    <citation type="journal article" date="2014" name="Int. J. Syst. Evol. Microbiol.">
        <title>Complete genome sequence of Corynebacterium casei LMG S-19264T (=DSM 44701T), isolated from a smear-ripened cheese.</title>
        <authorList>
            <consortium name="US DOE Joint Genome Institute (JGI-PGF)"/>
            <person name="Walter F."/>
            <person name="Albersmeier A."/>
            <person name="Kalinowski J."/>
            <person name="Ruckert C."/>
        </authorList>
    </citation>
    <scope>NUCLEOTIDE SEQUENCE</scope>
    <source>
        <strain evidence="2">JCM 14359</strain>
    </source>
</reference>
<comment type="caution">
    <text evidence="2">The sequence shown here is derived from an EMBL/GenBank/DDBJ whole genome shotgun (WGS) entry which is preliminary data.</text>
</comment>
<keyword evidence="1" id="KW-0812">Transmembrane</keyword>
<evidence type="ECO:0000313" key="2">
    <source>
        <dbReference type="EMBL" id="GGJ03514.1"/>
    </source>
</evidence>
<dbReference type="AlphaFoldDB" id="A0A830EP41"/>
<dbReference type="Proteomes" id="UP000653099">
    <property type="component" value="Unassembled WGS sequence"/>
</dbReference>
<name>A0A830EP41_9EURY</name>
<evidence type="ECO:0000256" key="1">
    <source>
        <dbReference type="SAM" id="Phobius"/>
    </source>
</evidence>
<gene>
    <name evidence="2" type="ORF">GCM10008995_11630</name>
</gene>
<keyword evidence="3" id="KW-1185">Reference proteome</keyword>